<evidence type="ECO:0000256" key="2">
    <source>
        <dbReference type="SAM" id="Phobius"/>
    </source>
</evidence>
<dbReference type="AlphaFoldDB" id="A0A182QJJ1"/>
<dbReference type="EnsemblMetazoa" id="AFAF011511-RA">
    <property type="protein sequence ID" value="AFAF011511-PA"/>
    <property type="gene ID" value="AFAF011511"/>
</dbReference>
<organism evidence="3 4">
    <name type="scientific">Anopheles farauti</name>
    <dbReference type="NCBI Taxonomy" id="69004"/>
    <lineage>
        <taxon>Eukaryota</taxon>
        <taxon>Metazoa</taxon>
        <taxon>Ecdysozoa</taxon>
        <taxon>Arthropoda</taxon>
        <taxon>Hexapoda</taxon>
        <taxon>Insecta</taxon>
        <taxon>Pterygota</taxon>
        <taxon>Neoptera</taxon>
        <taxon>Endopterygota</taxon>
        <taxon>Diptera</taxon>
        <taxon>Nematocera</taxon>
        <taxon>Culicoidea</taxon>
        <taxon>Culicidae</taxon>
        <taxon>Anophelinae</taxon>
        <taxon>Anopheles</taxon>
    </lineage>
</organism>
<sequence length="376" mass="39537">MTTHPHRRRRQLRLRRRQLQPAIAVTLKWSRRSVVCPGIKPTSPGEDDDGDVDDDEPDSGDVDSDDVGGGCGGGGGGGNDCCFRIPSVTSVVAAAAAAAAAAAEVAITAPPAVPFPSALLLVLITLLPLPLPLALPPQSPLLLAAGGGMIVEAAGGLTERGRRSSATERITLAAVAFVALPRPQPFLCGVRSSRTRGWSGGEVSADTRFTLPSCTSSFKPLAPLPGAPLLVAGFRATDRDCTVPGRHVPIILVFQFTAIQPLSTVVVVVVVVIAGAAAVTRHGIVSTGGRAYLLLLVLLLVLVVRRRGRMFANHHRFELPEPPDQASTLTAAVAQLNQDALNSIPREQTCTCNHPRGQRLRKSEGNSKSRNALYIM</sequence>
<evidence type="ECO:0000313" key="4">
    <source>
        <dbReference type="Proteomes" id="UP000075886"/>
    </source>
</evidence>
<accession>A0A182QJJ1</accession>
<feature type="region of interest" description="Disordered" evidence="1">
    <location>
        <begin position="36"/>
        <end position="71"/>
    </location>
</feature>
<evidence type="ECO:0000313" key="3">
    <source>
        <dbReference type="EnsemblMetazoa" id="AFAF011511-PA"/>
    </source>
</evidence>
<keyword evidence="2" id="KW-0812">Transmembrane</keyword>
<keyword evidence="2" id="KW-0472">Membrane</keyword>
<protein>
    <submittedName>
        <fullName evidence="3">Uncharacterized protein</fullName>
    </submittedName>
</protein>
<proteinExistence type="predicted"/>
<dbReference type="Proteomes" id="UP000075886">
    <property type="component" value="Unassembled WGS sequence"/>
</dbReference>
<keyword evidence="2" id="KW-1133">Transmembrane helix</keyword>
<feature type="transmembrane region" description="Helical" evidence="2">
    <location>
        <begin position="252"/>
        <end position="278"/>
    </location>
</feature>
<evidence type="ECO:0000256" key="1">
    <source>
        <dbReference type="SAM" id="MobiDB-lite"/>
    </source>
</evidence>
<name>A0A182QJJ1_9DIPT</name>
<dbReference type="EMBL" id="AXCN02001885">
    <property type="status" value="NOT_ANNOTATED_CDS"/>
    <property type="molecule type" value="Genomic_DNA"/>
</dbReference>
<keyword evidence="4" id="KW-1185">Reference proteome</keyword>
<dbReference type="VEuPathDB" id="VectorBase:AFAF011511"/>
<feature type="transmembrane region" description="Helical" evidence="2">
    <location>
        <begin position="284"/>
        <end position="304"/>
    </location>
</feature>
<reference evidence="3" key="2">
    <citation type="submission" date="2020-05" db="UniProtKB">
        <authorList>
            <consortium name="EnsemblMetazoa"/>
        </authorList>
    </citation>
    <scope>IDENTIFICATION</scope>
    <source>
        <strain evidence="3">FAR1</strain>
    </source>
</reference>
<reference evidence="4" key="1">
    <citation type="submission" date="2014-01" db="EMBL/GenBank/DDBJ databases">
        <title>The Genome Sequence of Anopheles farauti FAR1 (V2).</title>
        <authorList>
            <consortium name="The Broad Institute Genomics Platform"/>
            <person name="Neafsey D.E."/>
            <person name="Besansky N."/>
            <person name="Howell P."/>
            <person name="Walton C."/>
            <person name="Young S.K."/>
            <person name="Zeng Q."/>
            <person name="Gargeya S."/>
            <person name="Fitzgerald M."/>
            <person name="Haas B."/>
            <person name="Abouelleil A."/>
            <person name="Allen A.W."/>
            <person name="Alvarado L."/>
            <person name="Arachchi H.M."/>
            <person name="Berlin A.M."/>
            <person name="Chapman S.B."/>
            <person name="Gainer-Dewar J."/>
            <person name="Goldberg J."/>
            <person name="Griggs A."/>
            <person name="Gujja S."/>
            <person name="Hansen M."/>
            <person name="Howarth C."/>
            <person name="Imamovic A."/>
            <person name="Ireland A."/>
            <person name="Larimer J."/>
            <person name="McCowan C."/>
            <person name="Murphy C."/>
            <person name="Pearson M."/>
            <person name="Poon T.W."/>
            <person name="Priest M."/>
            <person name="Roberts A."/>
            <person name="Saif S."/>
            <person name="Shea T."/>
            <person name="Sisk P."/>
            <person name="Sykes S."/>
            <person name="Wortman J."/>
            <person name="Nusbaum C."/>
            <person name="Birren B."/>
        </authorList>
    </citation>
    <scope>NUCLEOTIDE SEQUENCE [LARGE SCALE GENOMIC DNA]</scope>
    <source>
        <strain evidence="4">FAR1</strain>
    </source>
</reference>
<feature type="compositionally biased region" description="Acidic residues" evidence="1">
    <location>
        <begin position="45"/>
        <end position="66"/>
    </location>
</feature>
<feature type="region of interest" description="Disordered" evidence="1">
    <location>
        <begin position="356"/>
        <end position="376"/>
    </location>
</feature>